<feature type="domain" description="ABC transmembrane type-1" evidence="6">
    <location>
        <begin position="99"/>
        <end position="310"/>
    </location>
</feature>
<protein>
    <submittedName>
        <fullName evidence="7">Peptide/nickel transport system permease protein</fullName>
    </submittedName>
</protein>
<name>A0A2T0MDY2_9ACTN</name>
<evidence type="ECO:0000256" key="3">
    <source>
        <dbReference type="ARBA" id="ARBA00022989"/>
    </source>
</evidence>
<keyword evidence="8" id="KW-1185">Reference proteome</keyword>
<proteinExistence type="inferred from homology"/>
<dbReference type="Gene3D" id="1.10.3720.10">
    <property type="entry name" value="MetI-like"/>
    <property type="match status" value="1"/>
</dbReference>
<comment type="similarity">
    <text evidence="5">Belongs to the binding-protein-dependent transport system permease family.</text>
</comment>
<feature type="transmembrane region" description="Helical" evidence="5">
    <location>
        <begin position="7"/>
        <end position="25"/>
    </location>
</feature>
<evidence type="ECO:0000256" key="1">
    <source>
        <dbReference type="ARBA" id="ARBA00004141"/>
    </source>
</evidence>
<dbReference type="PROSITE" id="PS50928">
    <property type="entry name" value="ABC_TM1"/>
    <property type="match status" value="1"/>
</dbReference>
<dbReference type="EMBL" id="PVNG01000026">
    <property type="protein sequence ID" value="PRX55705.1"/>
    <property type="molecule type" value="Genomic_DNA"/>
</dbReference>
<accession>A0A2T0MDY2</accession>
<sequence>MRFLARRLGFYLLTAWAAITLNFLIPRLMPGDPVELLVARMKGNVDPAAIDAMRRAFGISDASLWQQYLNYLGNLAHGELGRSITFFPTEVSTVIADSLPWTVGLVGVATLISYLIGTALGVIMAWKRGTWLDGVLPAATFMHAVPYFWVALALVFVFGVTLQWFPVSRAYGLDVMPELSGEFAQSVLYHAALPAVTIVLASMADRILGMRNVMVTTLGEDYVVMAEAKGLTSRRVMWSYAARNAILPNITSFALSLGFVVGGSVLTEIVFSYPGIGSMLLKGVENEDFPLMQGIFLVISLAVLVANFLADLAYVVLDPRTRQESE</sequence>
<dbReference type="SUPFAM" id="SSF161098">
    <property type="entry name" value="MetI-like"/>
    <property type="match status" value="1"/>
</dbReference>
<evidence type="ECO:0000259" key="6">
    <source>
        <dbReference type="PROSITE" id="PS50928"/>
    </source>
</evidence>
<keyword evidence="3 5" id="KW-1133">Transmembrane helix</keyword>
<keyword evidence="5" id="KW-0813">Transport</keyword>
<feature type="transmembrane region" description="Helical" evidence="5">
    <location>
        <begin position="187"/>
        <end position="204"/>
    </location>
</feature>
<dbReference type="PANTHER" id="PTHR43376:SF1">
    <property type="entry name" value="OLIGOPEPTIDE TRANSPORT SYSTEM PERMEASE PROTEIN"/>
    <property type="match status" value="1"/>
</dbReference>
<gene>
    <name evidence="7" type="ORF">B0I32_126167</name>
</gene>
<organism evidence="7 8">
    <name type="scientific">Nonomuraea fuscirosea</name>
    <dbReference type="NCBI Taxonomy" id="1291556"/>
    <lineage>
        <taxon>Bacteria</taxon>
        <taxon>Bacillati</taxon>
        <taxon>Actinomycetota</taxon>
        <taxon>Actinomycetes</taxon>
        <taxon>Streptosporangiales</taxon>
        <taxon>Streptosporangiaceae</taxon>
        <taxon>Nonomuraea</taxon>
    </lineage>
</organism>
<feature type="transmembrane region" description="Helical" evidence="5">
    <location>
        <begin position="101"/>
        <end position="126"/>
    </location>
</feature>
<keyword evidence="4 5" id="KW-0472">Membrane</keyword>
<dbReference type="OrthoDB" id="9778910at2"/>
<evidence type="ECO:0000256" key="5">
    <source>
        <dbReference type="RuleBase" id="RU363032"/>
    </source>
</evidence>
<comment type="subcellular location">
    <subcellularLocation>
        <location evidence="5">Cell membrane</location>
        <topology evidence="5">Multi-pass membrane protein</topology>
    </subcellularLocation>
    <subcellularLocation>
        <location evidence="1">Membrane</location>
        <topology evidence="1">Multi-pass membrane protein</topology>
    </subcellularLocation>
</comment>
<evidence type="ECO:0000313" key="8">
    <source>
        <dbReference type="Proteomes" id="UP000238312"/>
    </source>
</evidence>
<dbReference type="CDD" id="cd06261">
    <property type="entry name" value="TM_PBP2"/>
    <property type="match status" value="1"/>
</dbReference>
<feature type="transmembrane region" description="Helical" evidence="5">
    <location>
        <begin position="294"/>
        <end position="317"/>
    </location>
</feature>
<dbReference type="GO" id="GO:0005886">
    <property type="term" value="C:plasma membrane"/>
    <property type="evidence" value="ECO:0007669"/>
    <property type="project" value="UniProtKB-SubCell"/>
</dbReference>
<dbReference type="RefSeq" id="WP_106250465.1">
    <property type="nucleotide sequence ID" value="NZ_JBFAIL010000034.1"/>
</dbReference>
<dbReference type="Proteomes" id="UP000238312">
    <property type="component" value="Unassembled WGS sequence"/>
</dbReference>
<evidence type="ECO:0000256" key="2">
    <source>
        <dbReference type="ARBA" id="ARBA00022692"/>
    </source>
</evidence>
<dbReference type="Pfam" id="PF00528">
    <property type="entry name" value="BPD_transp_1"/>
    <property type="match status" value="1"/>
</dbReference>
<dbReference type="InterPro" id="IPR035906">
    <property type="entry name" value="MetI-like_sf"/>
</dbReference>
<comment type="caution">
    <text evidence="7">The sequence shown here is derived from an EMBL/GenBank/DDBJ whole genome shotgun (WGS) entry which is preliminary data.</text>
</comment>
<dbReference type="PANTHER" id="PTHR43376">
    <property type="entry name" value="OLIGOPEPTIDE TRANSPORT SYSTEM PERMEASE PROTEIN"/>
    <property type="match status" value="1"/>
</dbReference>
<evidence type="ECO:0000256" key="4">
    <source>
        <dbReference type="ARBA" id="ARBA00023136"/>
    </source>
</evidence>
<evidence type="ECO:0000313" key="7">
    <source>
        <dbReference type="EMBL" id="PRX55705.1"/>
    </source>
</evidence>
<dbReference type="GO" id="GO:0055085">
    <property type="term" value="P:transmembrane transport"/>
    <property type="evidence" value="ECO:0007669"/>
    <property type="project" value="InterPro"/>
</dbReference>
<feature type="transmembrane region" description="Helical" evidence="5">
    <location>
        <begin position="147"/>
        <end position="167"/>
    </location>
</feature>
<keyword evidence="2 5" id="KW-0812">Transmembrane</keyword>
<dbReference type="AlphaFoldDB" id="A0A2T0MDY2"/>
<dbReference type="InterPro" id="IPR000515">
    <property type="entry name" value="MetI-like"/>
</dbReference>
<reference evidence="7 8" key="1">
    <citation type="submission" date="2018-03" db="EMBL/GenBank/DDBJ databases">
        <title>Genomic Encyclopedia of Type Strains, Phase III (KMG-III): the genomes of soil and plant-associated and newly described type strains.</title>
        <authorList>
            <person name="Whitman W."/>
        </authorList>
    </citation>
    <scope>NUCLEOTIDE SEQUENCE [LARGE SCALE GENOMIC DNA]</scope>
    <source>
        <strain evidence="7 8">CGMCC 4.7104</strain>
    </source>
</reference>
<feature type="transmembrane region" description="Helical" evidence="5">
    <location>
        <begin position="253"/>
        <end position="274"/>
    </location>
</feature>